<evidence type="ECO:0000313" key="3">
    <source>
        <dbReference type="Proteomes" id="UP000044841"/>
    </source>
</evidence>
<evidence type="ECO:0000313" key="2">
    <source>
        <dbReference type="EMBL" id="CUA73352.1"/>
    </source>
</evidence>
<dbReference type="Proteomes" id="UP000044841">
    <property type="component" value="Unassembled WGS sequence"/>
</dbReference>
<keyword evidence="3" id="KW-1185">Reference proteome</keyword>
<dbReference type="EMBL" id="CYGV01001374">
    <property type="protein sequence ID" value="CUA73352.1"/>
    <property type="molecule type" value="Genomic_DNA"/>
</dbReference>
<feature type="compositionally biased region" description="Pro residues" evidence="1">
    <location>
        <begin position="67"/>
        <end position="76"/>
    </location>
</feature>
<proteinExistence type="predicted"/>
<sequence>MDYEGADNILSLDGIGGLARQGMYPAEPRESSEMRADSPTEHPEMDFTEEDLARIDKAGDLDVNAPAPTPSPPLPFVGPLTYSDTLREAAKKKLGSTHAHGRSLLLGQCTMEPVMHS</sequence>
<gene>
    <name evidence="2" type="ORF">RSOLAG22IIIB_10736</name>
</gene>
<feature type="compositionally biased region" description="Basic and acidic residues" evidence="1">
    <location>
        <begin position="27"/>
        <end position="45"/>
    </location>
</feature>
<reference evidence="2 3" key="1">
    <citation type="submission" date="2015-07" db="EMBL/GenBank/DDBJ databases">
        <authorList>
            <person name="Noorani M."/>
        </authorList>
    </citation>
    <scope>NUCLEOTIDE SEQUENCE [LARGE SCALE GENOMIC DNA]</scope>
    <source>
        <strain evidence="2">BBA 69670</strain>
    </source>
</reference>
<organism evidence="2 3">
    <name type="scientific">Rhizoctonia solani</name>
    <dbReference type="NCBI Taxonomy" id="456999"/>
    <lineage>
        <taxon>Eukaryota</taxon>
        <taxon>Fungi</taxon>
        <taxon>Dikarya</taxon>
        <taxon>Basidiomycota</taxon>
        <taxon>Agaricomycotina</taxon>
        <taxon>Agaricomycetes</taxon>
        <taxon>Cantharellales</taxon>
        <taxon>Ceratobasidiaceae</taxon>
        <taxon>Rhizoctonia</taxon>
    </lineage>
</organism>
<evidence type="ECO:0000256" key="1">
    <source>
        <dbReference type="SAM" id="MobiDB-lite"/>
    </source>
</evidence>
<accession>A0A0K6G554</accession>
<dbReference type="AlphaFoldDB" id="A0A0K6G554"/>
<protein>
    <submittedName>
        <fullName evidence="2">Uncharacterized protein</fullName>
    </submittedName>
</protein>
<name>A0A0K6G554_9AGAM</name>
<feature type="region of interest" description="Disordered" evidence="1">
    <location>
        <begin position="19"/>
        <end position="45"/>
    </location>
</feature>
<feature type="region of interest" description="Disordered" evidence="1">
    <location>
        <begin position="60"/>
        <end position="79"/>
    </location>
</feature>